<evidence type="ECO:0000313" key="1">
    <source>
        <dbReference type="EMBL" id="TFK26628.1"/>
    </source>
</evidence>
<dbReference type="EMBL" id="ML210173">
    <property type="protein sequence ID" value="TFK26628.1"/>
    <property type="molecule type" value="Genomic_DNA"/>
</dbReference>
<reference evidence="1 2" key="1">
    <citation type="journal article" date="2019" name="Nat. Ecol. Evol.">
        <title>Megaphylogeny resolves global patterns of mushroom evolution.</title>
        <authorList>
            <person name="Varga T."/>
            <person name="Krizsan K."/>
            <person name="Foldi C."/>
            <person name="Dima B."/>
            <person name="Sanchez-Garcia M."/>
            <person name="Sanchez-Ramirez S."/>
            <person name="Szollosi G.J."/>
            <person name="Szarkandi J.G."/>
            <person name="Papp V."/>
            <person name="Albert L."/>
            <person name="Andreopoulos W."/>
            <person name="Angelini C."/>
            <person name="Antonin V."/>
            <person name="Barry K.W."/>
            <person name="Bougher N.L."/>
            <person name="Buchanan P."/>
            <person name="Buyck B."/>
            <person name="Bense V."/>
            <person name="Catcheside P."/>
            <person name="Chovatia M."/>
            <person name="Cooper J."/>
            <person name="Damon W."/>
            <person name="Desjardin D."/>
            <person name="Finy P."/>
            <person name="Geml J."/>
            <person name="Haridas S."/>
            <person name="Hughes K."/>
            <person name="Justo A."/>
            <person name="Karasinski D."/>
            <person name="Kautmanova I."/>
            <person name="Kiss B."/>
            <person name="Kocsube S."/>
            <person name="Kotiranta H."/>
            <person name="LaButti K.M."/>
            <person name="Lechner B.E."/>
            <person name="Liimatainen K."/>
            <person name="Lipzen A."/>
            <person name="Lukacs Z."/>
            <person name="Mihaltcheva S."/>
            <person name="Morgado L.N."/>
            <person name="Niskanen T."/>
            <person name="Noordeloos M.E."/>
            <person name="Ohm R.A."/>
            <person name="Ortiz-Santana B."/>
            <person name="Ovrebo C."/>
            <person name="Racz N."/>
            <person name="Riley R."/>
            <person name="Savchenko A."/>
            <person name="Shiryaev A."/>
            <person name="Soop K."/>
            <person name="Spirin V."/>
            <person name="Szebenyi C."/>
            <person name="Tomsovsky M."/>
            <person name="Tulloss R.E."/>
            <person name="Uehling J."/>
            <person name="Grigoriev I.V."/>
            <person name="Vagvolgyi C."/>
            <person name="Papp T."/>
            <person name="Martin F.M."/>
            <person name="Miettinen O."/>
            <person name="Hibbett D.S."/>
            <person name="Nagy L.G."/>
        </authorList>
    </citation>
    <scope>NUCLEOTIDE SEQUENCE [LARGE SCALE GENOMIC DNA]</scope>
    <source>
        <strain evidence="1 2">CBS 121175</strain>
    </source>
</reference>
<evidence type="ECO:0000313" key="2">
    <source>
        <dbReference type="Proteomes" id="UP000307440"/>
    </source>
</evidence>
<dbReference type="OrthoDB" id="448455at2759"/>
<name>A0A5C3L1T1_COPMA</name>
<gene>
    <name evidence="1" type="ORF">FA15DRAFT_667326</name>
</gene>
<sequence>MGANLSAILGLGGAHAFQGAEHVEIAGGTVNVVSGNSVVHNHYIVTTLPSHEIAKIAKWLTIINYRVIQVEMLGRRVPKTGTWVLEDCLFLSWMTVIVGYCGALECLAPESQ</sequence>
<proteinExistence type="predicted"/>
<protein>
    <submittedName>
        <fullName evidence="1">Uncharacterized protein</fullName>
    </submittedName>
</protein>
<organism evidence="1 2">
    <name type="scientific">Coprinopsis marcescibilis</name>
    <name type="common">Agaric fungus</name>
    <name type="synonym">Psathyrella marcescibilis</name>
    <dbReference type="NCBI Taxonomy" id="230819"/>
    <lineage>
        <taxon>Eukaryota</taxon>
        <taxon>Fungi</taxon>
        <taxon>Dikarya</taxon>
        <taxon>Basidiomycota</taxon>
        <taxon>Agaricomycotina</taxon>
        <taxon>Agaricomycetes</taxon>
        <taxon>Agaricomycetidae</taxon>
        <taxon>Agaricales</taxon>
        <taxon>Agaricineae</taxon>
        <taxon>Psathyrellaceae</taxon>
        <taxon>Coprinopsis</taxon>
    </lineage>
</organism>
<accession>A0A5C3L1T1</accession>
<dbReference type="Proteomes" id="UP000307440">
    <property type="component" value="Unassembled WGS sequence"/>
</dbReference>
<keyword evidence="2" id="KW-1185">Reference proteome</keyword>
<dbReference type="AlphaFoldDB" id="A0A5C3L1T1"/>